<feature type="transmembrane region" description="Helical" evidence="5">
    <location>
        <begin position="12"/>
        <end position="32"/>
    </location>
</feature>
<keyword evidence="3 5" id="KW-1133">Transmembrane helix</keyword>
<evidence type="ECO:0000256" key="4">
    <source>
        <dbReference type="ARBA" id="ARBA00023136"/>
    </source>
</evidence>
<dbReference type="RefSeq" id="WP_169364183.1">
    <property type="nucleotide sequence ID" value="NZ_JAAVJL010000001.1"/>
</dbReference>
<feature type="transmembrane region" description="Helical" evidence="5">
    <location>
        <begin position="38"/>
        <end position="57"/>
    </location>
</feature>
<dbReference type="Proteomes" id="UP000738376">
    <property type="component" value="Unassembled WGS sequence"/>
</dbReference>
<evidence type="ECO:0000313" key="7">
    <source>
        <dbReference type="Proteomes" id="UP000738376"/>
    </source>
</evidence>
<comment type="subcellular location">
    <subcellularLocation>
        <location evidence="1">Endomembrane system</location>
        <topology evidence="1">Multi-pass membrane protein</topology>
    </subcellularLocation>
</comment>
<reference evidence="6 7" key="1">
    <citation type="submission" date="2020-03" db="EMBL/GenBank/DDBJ databases">
        <title>Draft Genome Sequence of 2-Methylisoborneol Producing Pseudanabaena yagii Strain GIHE-NHR1 Isolated from North Han River in South Korea.</title>
        <authorList>
            <person name="Jeong J."/>
        </authorList>
    </citation>
    <scope>NUCLEOTIDE SEQUENCE [LARGE SCALE GENOMIC DNA]</scope>
    <source>
        <strain evidence="6 7">GIHE-NHR1</strain>
    </source>
</reference>
<keyword evidence="2 5" id="KW-0812">Transmembrane</keyword>
<keyword evidence="7" id="KW-1185">Reference proteome</keyword>
<dbReference type="EMBL" id="JAAVJL010000001">
    <property type="protein sequence ID" value="NMF59398.1"/>
    <property type="molecule type" value="Genomic_DNA"/>
</dbReference>
<dbReference type="InterPro" id="IPR007318">
    <property type="entry name" value="Phopholipid_MeTrfase"/>
</dbReference>
<comment type="caution">
    <text evidence="6">The sequence shown here is derived from an EMBL/GenBank/DDBJ whole genome shotgun (WGS) entry which is preliminary data.</text>
</comment>
<dbReference type="PANTHER" id="PTHR12714:SF24">
    <property type="entry name" value="SLR1182 PROTEIN"/>
    <property type="match status" value="1"/>
</dbReference>
<gene>
    <name evidence="6" type="ORF">HC246_15575</name>
</gene>
<dbReference type="Gene3D" id="1.20.120.1630">
    <property type="match status" value="1"/>
</dbReference>
<evidence type="ECO:0000256" key="3">
    <source>
        <dbReference type="ARBA" id="ARBA00022989"/>
    </source>
</evidence>
<feature type="transmembrane region" description="Helical" evidence="5">
    <location>
        <begin position="94"/>
        <end position="115"/>
    </location>
</feature>
<dbReference type="Pfam" id="PF04191">
    <property type="entry name" value="PEMT"/>
    <property type="match status" value="1"/>
</dbReference>
<accession>A0ABX1LVV9</accession>
<protein>
    <submittedName>
        <fullName evidence="6">Isoprenylcysteine carboxylmethyltransferase family protein</fullName>
    </submittedName>
</protein>
<organism evidence="6 7">
    <name type="scientific">Pseudanabaena yagii GIHE-NHR1</name>
    <dbReference type="NCBI Taxonomy" id="2722753"/>
    <lineage>
        <taxon>Bacteria</taxon>
        <taxon>Bacillati</taxon>
        <taxon>Cyanobacteriota</taxon>
        <taxon>Cyanophyceae</taxon>
        <taxon>Pseudanabaenales</taxon>
        <taxon>Pseudanabaenaceae</taxon>
        <taxon>Pseudanabaena</taxon>
        <taxon>Pseudanabaena yagii</taxon>
    </lineage>
</organism>
<evidence type="ECO:0000256" key="2">
    <source>
        <dbReference type="ARBA" id="ARBA00022692"/>
    </source>
</evidence>
<keyword evidence="4 5" id="KW-0472">Membrane</keyword>
<name>A0ABX1LVV9_9CYAN</name>
<dbReference type="PANTHER" id="PTHR12714">
    <property type="entry name" value="PROTEIN-S ISOPRENYLCYSTEINE O-METHYLTRANSFERASE"/>
    <property type="match status" value="1"/>
</dbReference>
<evidence type="ECO:0000313" key="6">
    <source>
        <dbReference type="EMBL" id="NMF59398.1"/>
    </source>
</evidence>
<evidence type="ECO:0000256" key="1">
    <source>
        <dbReference type="ARBA" id="ARBA00004127"/>
    </source>
</evidence>
<evidence type="ECO:0000256" key="5">
    <source>
        <dbReference type="SAM" id="Phobius"/>
    </source>
</evidence>
<proteinExistence type="predicted"/>
<sequence>MNEQIADNPRVIAFPPALYGVTLAIGVGLSFFFPVSFLPLSISLPLAVIAMISAGWFSTSAFQTMTRAQTAIDPAKPATAIVSDGVFRFSRNPLYLSLTLLYIGISLLLNAVWAFPLLLPLLAVVQIGVIQREEVYLERKFGDEYLRYKAKVRRWL</sequence>